<dbReference type="RefSeq" id="WP_092477696.1">
    <property type="nucleotide sequence ID" value="NZ_FOHN01000009.1"/>
</dbReference>
<organism evidence="2 3">
    <name type="scientific">[Clostridium] polysaccharolyticum</name>
    <dbReference type="NCBI Taxonomy" id="29364"/>
    <lineage>
        <taxon>Bacteria</taxon>
        <taxon>Bacillati</taxon>
        <taxon>Bacillota</taxon>
        <taxon>Clostridia</taxon>
        <taxon>Lachnospirales</taxon>
        <taxon>Lachnospiraceae</taxon>
    </lineage>
</organism>
<dbReference type="Proteomes" id="UP000199800">
    <property type="component" value="Unassembled WGS sequence"/>
</dbReference>
<accession>A0A1I0C9W6</accession>
<dbReference type="STRING" id="29364.SAMN04487772_10990"/>
<evidence type="ECO:0000313" key="2">
    <source>
        <dbReference type="EMBL" id="SET16304.1"/>
    </source>
</evidence>
<evidence type="ECO:0000313" key="3">
    <source>
        <dbReference type="Proteomes" id="UP000199800"/>
    </source>
</evidence>
<gene>
    <name evidence="2" type="ORF">SAMN04487772_10990</name>
</gene>
<proteinExistence type="predicted"/>
<keyword evidence="3" id="KW-1185">Reference proteome</keyword>
<sequence length="578" mass="65783">MKNTKMFPFERNHYYYGKLLSVEDFNLEQNYNSSKQRMNHMFLSGAGIVSGMNVVEIGDQTISVETGCALDAFGREMVIHEPITKKLQLIDGFERATAKGENYIYLCVEYDEKAADSIYNIAGSTGMAKDAKENTYNKVVETCRLFCTNQEPELNGIENEGLFQDTRQLFSYQGITIRQSLPRYVEAGKKAIMKINIETDEKHFLAFSFKMNLNGLVYENENSITVNFDELLVEKSGSYSLTFELDPVGVPGYRASAAMEQESFRVIVNQKQRNCNSSFKYQIEITNGDIKEKIIESYYTCSMNSMMEKARQKYIYLAKIYVINANEVYQIQKIINAPMKQYVMSQTLLGSLNKVMMQDIRSLESQIKEYENHLLGQDDKLKKTGDIQIAQGVCDIDLGLRGENHKKFFSAPISHGLGLGYVTIMLSQETRQDEIVFGNAEVFDINYTNATLAAKLDETTGSFVIGVRLNETVAKNSIRVHWTAIRKPEEQVQQSLERRMSIKPSMLELYTRESACLEVAFYNMEDKQITWQVKEGGGSVDETNVYTAPNEKGVYEIVAKSVAYKDVRASIFAVVREH</sequence>
<dbReference type="OrthoDB" id="1982228at2"/>
<name>A0A1I0C9W6_9FIRM</name>
<evidence type="ECO:0000256" key="1">
    <source>
        <dbReference type="SAM" id="Coils"/>
    </source>
</evidence>
<feature type="coiled-coil region" evidence="1">
    <location>
        <begin position="353"/>
        <end position="380"/>
    </location>
</feature>
<reference evidence="2 3" key="1">
    <citation type="submission" date="2016-10" db="EMBL/GenBank/DDBJ databases">
        <authorList>
            <person name="de Groot N.N."/>
        </authorList>
    </citation>
    <scope>NUCLEOTIDE SEQUENCE [LARGE SCALE GENOMIC DNA]</scope>
    <source>
        <strain evidence="2 3">DSM 1801</strain>
    </source>
</reference>
<protein>
    <submittedName>
        <fullName evidence="2">Uncharacterized protein</fullName>
    </submittedName>
</protein>
<dbReference type="EMBL" id="FOHN01000009">
    <property type="protein sequence ID" value="SET16304.1"/>
    <property type="molecule type" value="Genomic_DNA"/>
</dbReference>
<dbReference type="AlphaFoldDB" id="A0A1I0C9W6"/>
<keyword evidence="1" id="KW-0175">Coiled coil</keyword>